<dbReference type="Proteomes" id="UP000494163">
    <property type="component" value="Chromosome 2L"/>
</dbReference>
<feature type="domain" description="Sm" evidence="2">
    <location>
        <begin position="49"/>
        <end position="115"/>
    </location>
</feature>
<sequence>MSIKEAAVAAEAAAEAAAAAAKVRTKFTPIIFTNGPQQSGEQSPTAGRQELKKWLGRLMRITLKNKLTLIGVFSCTDRDKNLILANCDTFHPDRELPIDNGNIVVPGDQILSVAIDMPETVVEQEPMELDEEQVVPMEVD</sequence>
<name>A0A0M4ERM2_DROBS</name>
<evidence type="ECO:0000313" key="3">
    <source>
        <dbReference type="EMBL" id="ALC39850.1"/>
    </source>
</evidence>
<dbReference type="PANTHER" id="PTHR10701:SF5">
    <property type="entry name" value="N-ALPHA-ACETYLTRANSFERASE 38, NATC AUXILIARY SUBUNIT"/>
    <property type="match status" value="1"/>
</dbReference>
<organism evidence="3 4">
    <name type="scientific">Drosophila busckii</name>
    <name type="common">Fruit fly</name>
    <dbReference type="NCBI Taxonomy" id="30019"/>
    <lineage>
        <taxon>Eukaryota</taxon>
        <taxon>Metazoa</taxon>
        <taxon>Ecdysozoa</taxon>
        <taxon>Arthropoda</taxon>
        <taxon>Hexapoda</taxon>
        <taxon>Insecta</taxon>
        <taxon>Pterygota</taxon>
        <taxon>Neoptera</taxon>
        <taxon>Endopterygota</taxon>
        <taxon>Diptera</taxon>
        <taxon>Brachycera</taxon>
        <taxon>Muscomorpha</taxon>
        <taxon>Ephydroidea</taxon>
        <taxon>Drosophilidae</taxon>
        <taxon>Drosophila</taxon>
    </lineage>
</organism>
<proteinExistence type="inferred from homology"/>
<dbReference type="STRING" id="30019.A0A0M4ERM2"/>
<gene>
    <name evidence="3" type="ORF">Dbus_chr2Lg1935</name>
</gene>
<dbReference type="InterPro" id="IPR001163">
    <property type="entry name" value="Sm_dom_euk/arc"/>
</dbReference>
<dbReference type="EMBL" id="CP012523">
    <property type="protein sequence ID" value="ALC39850.1"/>
    <property type="molecule type" value="Genomic_DNA"/>
</dbReference>
<dbReference type="SUPFAM" id="SSF50182">
    <property type="entry name" value="Sm-like ribonucleoproteins"/>
    <property type="match status" value="1"/>
</dbReference>
<keyword evidence="4" id="KW-1185">Reference proteome</keyword>
<dbReference type="InterPro" id="IPR010920">
    <property type="entry name" value="LSM_dom_sf"/>
</dbReference>
<evidence type="ECO:0000313" key="4">
    <source>
        <dbReference type="Proteomes" id="UP000494163"/>
    </source>
</evidence>
<evidence type="ECO:0000256" key="1">
    <source>
        <dbReference type="ARBA" id="ARBA00006850"/>
    </source>
</evidence>
<dbReference type="Gene3D" id="2.30.30.100">
    <property type="match status" value="1"/>
</dbReference>
<dbReference type="OrthoDB" id="368909at2759"/>
<dbReference type="Pfam" id="PF01423">
    <property type="entry name" value="LSM"/>
    <property type="match status" value="1"/>
</dbReference>
<comment type="similarity">
    <text evidence="1">Belongs to the snRNP Sm proteins family.</text>
</comment>
<dbReference type="GO" id="GO:0031417">
    <property type="term" value="C:NatC complex"/>
    <property type="evidence" value="ECO:0007669"/>
    <property type="project" value="InterPro"/>
</dbReference>
<dbReference type="InterPro" id="IPR050914">
    <property type="entry name" value="snRNP_SmB/NAA38-like"/>
</dbReference>
<dbReference type="PANTHER" id="PTHR10701">
    <property type="entry name" value="SMALL NUCLEAR RIBONUCLEOPROTEIN-ASSOCIATED PROTEIN B AND N"/>
    <property type="match status" value="1"/>
</dbReference>
<evidence type="ECO:0000259" key="2">
    <source>
        <dbReference type="SMART" id="SM00651"/>
    </source>
</evidence>
<dbReference type="OMA" id="FTPIIFT"/>
<dbReference type="SMART" id="SM00651">
    <property type="entry name" value="Sm"/>
    <property type="match status" value="1"/>
</dbReference>
<protein>
    <submittedName>
        <fullName evidence="3">CG31950</fullName>
    </submittedName>
</protein>
<reference evidence="3 4" key="1">
    <citation type="submission" date="2015-08" db="EMBL/GenBank/DDBJ databases">
        <title>Ancestral chromatin configuration constrains chromatin evolution on differentiating sex chromosomes in Drosophila.</title>
        <authorList>
            <person name="Zhou Q."/>
            <person name="Bachtrog D."/>
        </authorList>
    </citation>
    <scope>NUCLEOTIDE SEQUENCE [LARGE SCALE GENOMIC DNA]</scope>
    <source>
        <tissue evidence="3">Whole larvae</tissue>
    </source>
</reference>
<dbReference type="InterPro" id="IPR034110">
    <property type="entry name" value="LSMD1_Sm"/>
</dbReference>
<dbReference type="AlphaFoldDB" id="A0A0M4ERM2"/>
<accession>A0A0M4ERM2</accession>
<dbReference type="CDD" id="cd06168">
    <property type="entry name" value="LSMD1"/>
    <property type="match status" value="1"/>
</dbReference>